<dbReference type="AlphaFoldDB" id="A0A2I3GDD8"/>
<dbReference type="InParanoid" id="A0A2I3GDD8"/>
<organism evidence="3 4">
    <name type="scientific">Nomascus leucogenys</name>
    <name type="common">Northern white-cheeked gibbon</name>
    <name type="synonym">Hylobates leucogenys</name>
    <dbReference type="NCBI Taxonomy" id="61853"/>
    <lineage>
        <taxon>Eukaryota</taxon>
        <taxon>Metazoa</taxon>
        <taxon>Chordata</taxon>
        <taxon>Craniata</taxon>
        <taxon>Vertebrata</taxon>
        <taxon>Euteleostomi</taxon>
        <taxon>Mammalia</taxon>
        <taxon>Eutheria</taxon>
        <taxon>Euarchontoglires</taxon>
        <taxon>Primates</taxon>
        <taxon>Haplorrhini</taxon>
        <taxon>Catarrhini</taxon>
        <taxon>Hylobatidae</taxon>
        <taxon>Nomascus</taxon>
    </lineage>
</organism>
<protein>
    <recommendedName>
        <fullName evidence="2">Coilin N-terminal domain-containing protein</fullName>
    </recommendedName>
</protein>
<evidence type="ECO:0000313" key="4">
    <source>
        <dbReference type="Proteomes" id="UP000001073"/>
    </source>
</evidence>
<dbReference type="GO" id="GO:0030620">
    <property type="term" value="F:U2 snRNA binding"/>
    <property type="evidence" value="ECO:0007669"/>
    <property type="project" value="TreeGrafter"/>
</dbReference>
<reference evidence="3" key="3">
    <citation type="submission" date="2025-09" db="UniProtKB">
        <authorList>
            <consortium name="Ensembl"/>
        </authorList>
    </citation>
    <scope>IDENTIFICATION</scope>
</reference>
<sequence>MAASEPVRLQLQYDYPPPATLCRVVTDLISFICQCFGFGLYLEQGFLTPTESAHLMRDNDCLRVKLEERGVAENSVVISNGDSTHLSLRKAKKRAFKLEEDEETKPDYKYSKKHWKRREDNNNNEKVLDLERKALADQTVSKKKKEKIKQPVAQWVMITKRPKKKKKSPKKKEKCEYEKKARNPKSPKIQARCSSPKGSARNSLVKTKRKGGVSVCSNESPSSSSESESCHESISDGPSKVTLEARNSSEKLPTKPSTKSTTADKLGKTSGMSSSSSDSGSESDDECLMSSSTLECATVGPFAGRGCPGPGLSSQTASTAGWKPSGLNGGRQAPGPSLSVSFPSLGRGWGRGENLFSWKGARGRGMWGRGQGRGHPVSCVLNRSTDNQRQQQLNEVVTNSSNLVEITVEGLYSLLPLLAVTPQVGEKIAFNLWNQHPIEQVDPEILSSLPALREPGKFDLVYHNENGTNVVEFAVMEERKITVFWGELIDPRLIIESPSNTSSTKPV</sequence>
<dbReference type="GO" id="GO:0015030">
    <property type="term" value="C:Cajal body"/>
    <property type="evidence" value="ECO:0007669"/>
    <property type="project" value="TreeGrafter"/>
</dbReference>
<accession>A0A2I3GDD8</accession>
<dbReference type="GO" id="GO:0030619">
    <property type="term" value="F:U1 snRNA binding"/>
    <property type="evidence" value="ECO:0007669"/>
    <property type="project" value="TreeGrafter"/>
</dbReference>
<dbReference type="Proteomes" id="UP000001073">
    <property type="component" value="Chromosome 7b"/>
</dbReference>
<feature type="compositionally biased region" description="Basic residues" evidence="1">
    <location>
        <begin position="160"/>
        <end position="172"/>
    </location>
</feature>
<dbReference type="PANTHER" id="PTHR15197:SF0">
    <property type="entry name" value="COILIN"/>
    <property type="match status" value="1"/>
</dbReference>
<evidence type="ECO:0000256" key="1">
    <source>
        <dbReference type="SAM" id="MobiDB-lite"/>
    </source>
</evidence>
<dbReference type="GO" id="GO:0000387">
    <property type="term" value="P:spliceosomal snRNP assembly"/>
    <property type="evidence" value="ECO:0007669"/>
    <property type="project" value="TreeGrafter"/>
</dbReference>
<reference evidence="3" key="2">
    <citation type="submission" date="2025-08" db="UniProtKB">
        <authorList>
            <consortium name="Ensembl"/>
        </authorList>
    </citation>
    <scope>IDENTIFICATION</scope>
</reference>
<feature type="compositionally biased region" description="Low complexity" evidence="1">
    <location>
        <begin position="254"/>
        <end position="280"/>
    </location>
</feature>
<feature type="region of interest" description="Disordered" evidence="1">
    <location>
        <begin position="310"/>
        <end position="339"/>
    </location>
</feature>
<name>A0A2I3GDD8_NOMLE</name>
<feature type="domain" description="Coilin N-terminal" evidence="2">
    <location>
        <begin position="7"/>
        <end position="119"/>
    </location>
</feature>
<keyword evidence="4" id="KW-1185">Reference proteome</keyword>
<dbReference type="PANTHER" id="PTHR15197">
    <property type="entry name" value="COILIN P80"/>
    <property type="match status" value="1"/>
</dbReference>
<dbReference type="GeneTree" id="ENSGT00390000004832"/>
<evidence type="ECO:0000259" key="2">
    <source>
        <dbReference type="Pfam" id="PF15862"/>
    </source>
</evidence>
<evidence type="ECO:0000313" key="3">
    <source>
        <dbReference type="Ensembl" id="ENSNLEP00000029326.1"/>
    </source>
</evidence>
<dbReference type="Pfam" id="PF15862">
    <property type="entry name" value="Coilin_N"/>
    <property type="match status" value="1"/>
</dbReference>
<dbReference type="OMA" id="MWGRGQG"/>
<dbReference type="InterPro" id="IPR031722">
    <property type="entry name" value="Coilin_N"/>
</dbReference>
<reference evidence="3 4" key="1">
    <citation type="submission" date="2012-10" db="EMBL/GenBank/DDBJ databases">
        <authorList>
            <consortium name="Gibbon Genome Sequencing Consortium"/>
        </authorList>
    </citation>
    <scope>NUCLEOTIDE SEQUENCE [LARGE SCALE GENOMIC DNA]</scope>
</reference>
<feature type="region of interest" description="Disordered" evidence="1">
    <location>
        <begin position="139"/>
        <end position="287"/>
    </location>
</feature>
<dbReference type="EMBL" id="ADFV01065188">
    <property type="status" value="NOT_ANNOTATED_CDS"/>
    <property type="molecule type" value="Genomic_DNA"/>
</dbReference>
<dbReference type="Ensembl" id="ENSNLET00000051691.1">
    <property type="protein sequence ID" value="ENSNLEP00000029326.1"/>
    <property type="gene ID" value="ENSNLEG00000031943.1"/>
</dbReference>
<feature type="compositionally biased region" description="Polar residues" evidence="1">
    <location>
        <begin position="192"/>
        <end position="205"/>
    </location>
</feature>
<dbReference type="InterPro" id="IPR024822">
    <property type="entry name" value="Coilin"/>
</dbReference>
<proteinExistence type="predicted"/>
<dbReference type="STRING" id="61853.ENSNLEP00000029326"/>
<feature type="compositionally biased region" description="Low complexity" evidence="1">
    <location>
        <begin position="214"/>
        <end position="227"/>
    </location>
</feature>